<comment type="cofactor">
    <cofactor evidence="1 15">
        <name>Mg(2+)</name>
        <dbReference type="ChEBI" id="CHEBI:18420"/>
    </cofactor>
</comment>
<dbReference type="Pfam" id="PF13246">
    <property type="entry name" value="Cation_ATPase"/>
    <property type="match status" value="1"/>
</dbReference>
<evidence type="ECO:0000256" key="16">
    <source>
        <dbReference type="RuleBase" id="RU362033"/>
    </source>
</evidence>
<dbReference type="InterPro" id="IPR023298">
    <property type="entry name" value="ATPase_P-typ_TM_dom_sf"/>
</dbReference>
<feature type="binding site" evidence="14">
    <location>
        <position position="681"/>
    </location>
    <ligand>
        <name>ATP</name>
        <dbReference type="ChEBI" id="CHEBI:30616"/>
    </ligand>
</feature>
<feature type="transmembrane region" description="Helical" evidence="16">
    <location>
        <begin position="293"/>
        <end position="318"/>
    </location>
</feature>
<dbReference type="GO" id="GO:0016020">
    <property type="term" value="C:membrane"/>
    <property type="evidence" value="ECO:0007669"/>
    <property type="project" value="UniProtKB-SubCell"/>
</dbReference>
<comment type="similarity">
    <text evidence="3 16">Belongs to the cation transport ATPase (P-type) (TC 3.A.3) family. Type IV subfamily.</text>
</comment>
<keyword evidence="4 16" id="KW-0812">Transmembrane</keyword>
<dbReference type="SFLD" id="SFLDF00027">
    <property type="entry name" value="p-type_atpase"/>
    <property type="match status" value="1"/>
</dbReference>
<dbReference type="Proteomes" id="UP000265200">
    <property type="component" value="Chromosome 10"/>
</dbReference>
<evidence type="ECO:0000313" key="21">
    <source>
        <dbReference type="Proteomes" id="UP000265200"/>
    </source>
</evidence>
<evidence type="ECO:0000256" key="5">
    <source>
        <dbReference type="ARBA" id="ARBA00022723"/>
    </source>
</evidence>
<evidence type="ECO:0000256" key="10">
    <source>
        <dbReference type="ARBA" id="ARBA00022989"/>
    </source>
</evidence>
<dbReference type="InterPro" id="IPR001757">
    <property type="entry name" value="P_typ_ATPase"/>
</dbReference>
<feature type="binding site" evidence="14">
    <location>
        <position position="952"/>
    </location>
    <ligand>
        <name>ATP</name>
        <dbReference type="ChEBI" id="CHEBI:30616"/>
    </ligand>
</feature>
<feature type="binding site" evidence="14">
    <location>
        <position position="923"/>
    </location>
    <ligand>
        <name>ATP</name>
        <dbReference type="ChEBI" id="CHEBI:30616"/>
    </ligand>
</feature>
<comment type="catalytic activity">
    <reaction evidence="12 16">
        <text>ATP + H2O + phospholipidSide 1 = ADP + phosphate + phospholipidSide 2.</text>
        <dbReference type="EC" id="7.6.2.1"/>
    </reaction>
</comment>
<dbReference type="GO" id="GO:0005524">
    <property type="term" value="F:ATP binding"/>
    <property type="evidence" value="ECO:0007669"/>
    <property type="project" value="UniProtKB-UniRule"/>
</dbReference>
<feature type="transmembrane region" description="Helical" evidence="16">
    <location>
        <begin position="1116"/>
        <end position="1137"/>
    </location>
</feature>
<dbReference type="Ensembl" id="ENSORLT00015011348.1">
    <property type="protein sequence ID" value="ENSORLP00015002216.1"/>
    <property type="gene ID" value="ENSORLG00015002967.1"/>
</dbReference>
<comment type="subcellular location">
    <subcellularLocation>
        <location evidence="2 16">Membrane</location>
        <topology evidence="2 16">Multi-pass membrane protein</topology>
    </subcellularLocation>
</comment>
<dbReference type="InterPro" id="IPR032630">
    <property type="entry name" value="P_typ_ATPase_c"/>
</dbReference>
<dbReference type="FunFam" id="3.40.1110.10:FF:000258">
    <property type="entry name" value="Phospholipid-transporting ATPase"/>
    <property type="match status" value="1"/>
</dbReference>
<evidence type="ECO:0000259" key="18">
    <source>
        <dbReference type="Pfam" id="PF16209"/>
    </source>
</evidence>
<feature type="binding site" evidence="14">
    <location>
        <position position="705"/>
    </location>
    <ligand>
        <name>ATP</name>
        <dbReference type="ChEBI" id="CHEBI:30616"/>
    </ligand>
</feature>
<dbReference type="Gene3D" id="3.40.1110.10">
    <property type="entry name" value="Calcium-transporting ATPase, cytoplasmic domain N"/>
    <property type="match status" value="2"/>
</dbReference>
<feature type="transmembrane region" description="Helical" evidence="16">
    <location>
        <begin position="73"/>
        <end position="91"/>
    </location>
</feature>
<keyword evidence="11 16" id="KW-0472">Membrane</keyword>
<feature type="binding site" evidence="14">
    <location>
        <position position="639"/>
    </location>
    <ligand>
        <name>ATP</name>
        <dbReference type="ChEBI" id="CHEBI:30616"/>
    </ligand>
</feature>
<dbReference type="SFLD" id="SFLDS00003">
    <property type="entry name" value="Haloacid_Dehalogenase"/>
    <property type="match status" value="1"/>
</dbReference>
<evidence type="ECO:0000256" key="13">
    <source>
        <dbReference type="PIRSR" id="PIRSR606539-1"/>
    </source>
</evidence>
<reference key="1">
    <citation type="journal article" date="2007" name="Nature">
        <title>The medaka draft genome and insights into vertebrate genome evolution.</title>
        <authorList>
            <person name="Kasahara M."/>
            <person name="Naruse K."/>
            <person name="Sasaki S."/>
            <person name="Nakatani Y."/>
            <person name="Qu W."/>
            <person name="Ahsan B."/>
            <person name="Yamada T."/>
            <person name="Nagayasu Y."/>
            <person name="Doi K."/>
            <person name="Kasai Y."/>
            <person name="Jindo T."/>
            <person name="Kobayashi D."/>
            <person name="Shimada A."/>
            <person name="Toyoda A."/>
            <person name="Kuroki Y."/>
            <person name="Fujiyama A."/>
            <person name="Sasaki T."/>
            <person name="Shimizu A."/>
            <person name="Asakawa S."/>
            <person name="Shimizu N."/>
            <person name="Hashimoto S."/>
            <person name="Yang J."/>
            <person name="Lee Y."/>
            <person name="Matsushima K."/>
            <person name="Sugano S."/>
            <person name="Sakaizumi M."/>
            <person name="Narita T."/>
            <person name="Ohishi K."/>
            <person name="Haga S."/>
            <person name="Ohta F."/>
            <person name="Nomoto H."/>
            <person name="Nogata K."/>
            <person name="Morishita T."/>
            <person name="Endo T."/>
            <person name="Shin-I T."/>
            <person name="Takeda H."/>
            <person name="Morishita S."/>
            <person name="Kohara Y."/>
        </authorList>
    </citation>
    <scope>NUCLEOTIDE SEQUENCE [LARGE SCALE GENOMIC DNA]</scope>
    <source>
        <strain>Hd-rR</strain>
    </source>
</reference>
<dbReference type="GO" id="GO:0000287">
    <property type="term" value="F:magnesium ion binding"/>
    <property type="evidence" value="ECO:0007669"/>
    <property type="project" value="UniProtKB-UniRule"/>
</dbReference>
<dbReference type="FunFam" id="3.40.50.1000:FF:000001">
    <property type="entry name" value="Phospholipid-transporting ATPase IC"/>
    <property type="match status" value="1"/>
</dbReference>
<evidence type="ECO:0000256" key="15">
    <source>
        <dbReference type="PIRSR" id="PIRSR606539-3"/>
    </source>
</evidence>
<feature type="binding site" evidence="14">
    <location>
        <position position="747"/>
    </location>
    <ligand>
        <name>ATP</name>
        <dbReference type="ChEBI" id="CHEBI:30616"/>
    </ligand>
</feature>
<feature type="binding site" evidence="14">
    <location>
        <position position="415"/>
    </location>
    <ligand>
        <name>ATP</name>
        <dbReference type="ChEBI" id="CHEBI:30616"/>
    </ligand>
</feature>
<dbReference type="InterPro" id="IPR023299">
    <property type="entry name" value="ATPase_P-typ_cyto_dom_N"/>
</dbReference>
<evidence type="ECO:0000256" key="6">
    <source>
        <dbReference type="ARBA" id="ARBA00022741"/>
    </source>
</evidence>
<evidence type="ECO:0000256" key="8">
    <source>
        <dbReference type="ARBA" id="ARBA00022842"/>
    </source>
</evidence>
<feature type="transmembrane region" description="Helical" evidence="16">
    <location>
        <begin position="1089"/>
        <end position="1110"/>
    </location>
</feature>
<feature type="transmembrane region" description="Helical" evidence="16">
    <location>
        <begin position="1149"/>
        <end position="1171"/>
    </location>
</feature>
<dbReference type="GO" id="GO:0140326">
    <property type="term" value="F:ATPase-coupled intramembrane lipid transporter activity"/>
    <property type="evidence" value="ECO:0007669"/>
    <property type="project" value="UniProtKB-EC"/>
</dbReference>
<dbReference type="SFLD" id="SFLDG00002">
    <property type="entry name" value="C1.7:_P-type_atpase_like"/>
    <property type="match status" value="1"/>
</dbReference>
<reference evidence="20" key="3">
    <citation type="submission" date="2025-08" db="UniProtKB">
        <authorList>
            <consortium name="Ensembl"/>
        </authorList>
    </citation>
    <scope>IDENTIFICATION</scope>
    <source>
        <strain evidence="20">HSOK</strain>
    </source>
</reference>
<evidence type="ECO:0000256" key="12">
    <source>
        <dbReference type="ARBA" id="ARBA00034036"/>
    </source>
</evidence>
<feature type="binding site" evidence="14">
    <location>
        <position position="414"/>
    </location>
    <ligand>
        <name>ATP</name>
        <dbReference type="ChEBI" id="CHEBI:30616"/>
    </ligand>
</feature>
<evidence type="ECO:0000256" key="4">
    <source>
        <dbReference type="ARBA" id="ARBA00022692"/>
    </source>
</evidence>
<feature type="compositionally biased region" description="Low complexity" evidence="17">
    <location>
        <begin position="459"/>
        <end position="468"/>
    </location>
</feature>
<evidence type="ECO:0000256" key="3">
    <source>
        <dbReference type="ARBA" id="ARBA00008109"/>
    </source>
</evidence>
<feature type="domain" description="P-type ATPase C-terminal" evidence="19">
    <location>
        <begin position="975"/>
        <end position="1219"/>
    </location>
</feature>
<evidence type="ECO:0000256" key="1">
    <source>
        <dbReference type="ARBA" id="ARBA00001946"/>
    </source>
</evidence>
<dbReference type="Gene3D" id="3.40.50.1000">
    <property type="entry name" value="HAD superfamily/HAD-like"/>
    <property type="match status" value="2"/>
</dbReference>
<dbReference type="SUPFAM" id="SSF81653">
    <property type="entry name" value="Calcium ATPase, transduction domain A"/>
    <property type="match status" value="1"/>
</dbReference>
<dbReference type="InterPro" id="IPR008250">
    <property type="entry name" value="ATPase_P-typ_transduc_dom_A_sf"/>
</dbReference>
<proteinExistence type="inferred from homology"/>
<dbReference type="PRINTS" id="PR00119">
    <property type="entry name" value="CATATPASE"/>
</dbReference>
<dbReference type="SUPFAM" id="SSF56784">
    <property type="entry name" value="HAD-like"/>
    <property type="match status" value="1"/>
</dbReference>
<keyword evidence="8 15" id="KW-0460">Magnesium</keyword>
<dbReference type="Gene3D" id="2.70.150.10">
    <property type="entry name" value="Calcium-transporting ATPase, cytoplasmic transduction domain A"/>
    <property type="match status" value="1"/>
</dbReference>
<dbReference type="SUPFAM" id="SSF81660">
    <property type="entry name" value="Metal cation-transporting ATPase, ATP-binding domain N"/>
    <property type="match status" value="1"/>
</dbReference>
<evidence type="ECO:0000256" key="17">
    <source>
        <dbReference type="SAM" id="MobiDB-lite"/>
    </source>
</evidence>
<dbReference type="NCBIfam" id="TIGR01494">
    <property type="entry name" value="ATPase_P-type"/>
    <property type="match status" value="2"/>
</dbReference>
<name>A0A3P9H366_ORYLA</name>
<dbReference type="PANTHER" id="PTHR24092">
    <property type="entry name" value="PROBABLE PHOSPHOLIPID-TRANSPORTING ATPASE"/>
    <property type="match status" value="1"/>
</dbReference>
<reference evidence="20" key="4">
    <citation type="submission" date="2025-09" db="UniProtKB">
        <authorList>
            <consortium name="Ensembl"/>
        </authorList>
    </citation>
    <scope>IDENTIFICATION</scope>
    <source>
        <strain evidence="20">HSOK</strain>
    </source>
</reference>
<dbReference type="Pfam" id="PF16209">
    <property type="entry name" value="PhoLip_ATPase_N"/>
    <property type="match status" value="1"/>
</dbReference>
<feature type="transmembrane region" description="Helical" evidence="16">
    <location>
        <begin position="345"/>
        <end position="367"/>
    </location>
</feature>
<keyword evidence="7 14" id="KW-0067">ATP-binding</keyword>
<dbReference type="FunFam" id="2.70.150.10:FF:000054">
    <property type="entry name" value="Phospholipid-transporting ATPase"/>
    <property type="match status" value="1"/>
</dbReference>
<keyword evidence="10 16" id="KW-1133">Transmembrane helix</keyword>
<evidence type="ECO:0000259" key="19">
    <source>
        <dbReference type="Pfam" id="PF16212"/>
    </source>
</evidence>
<feature type="binding site" evidence="14">
    <location>
        <position position="929"/>
    </location>
    <ligand>
        <name>ATP</name>
        <dbReference type="ChEBI" id="CHEBI:30616"/>
    </ligand>
</feature>
<evidence type="ECO:0000256" key="9">
    <source>
        <dbReference type="ARBA" id="ARBA00022967"/>
    </source>
</evidence>
<keyword evidence="9 16" id="KW-1278">Translocase</keyword>
<evidence type="ECO:0000256" key="7">
    <source>
        <dbReference type="ARBA" id="ARBA00022840"/>
    </source>
</evidence>
<dbReference type="GO" id="GO:0016887">
    <property type="term" value="F:ATP hydrolysis activity"/>
    <property type="evidence" value="ECO:0007669"/>
    <property type="project" value="InterPro"/>
</dbReference>
<keyword evidence="6 14" id="KW-0547">Nucleotide-binding</keyword>
<protein>
    <recommendedName>
        <fullName evidence="16">Phospholipid-transporting ATPase</fullName>
        <ecNumber evidence="16">7.6.2.1</ecNumber>
    </recommendedName>
</protein>
<feature type="binding site" evidence="15">
    <location>
        <position position="949"/>
    </location>
    <ligand>
        <name>Mg(2+)</name>
        <dbReference type="ChEBI" id="CHEBI:18420"/>
    </ligand>
</feature>
<feature type="transmembrane region" description="Helical" evidence="16">
    <location>
        <begin position="1024"/>
        <end position="1048"/>
    </location>
</feature>
<dbReference type="PANTHER" id="PTHR24092:SF79">
    <property type="entry name" value="PHOSPHOLIPID-TRANSPORTING ATPASE VB"/>
    <property type="match status" value="1"/>
</dbReference>
<evidence type="ECO:0000313" key="20">
    <source>
        <dbReference type="Ensembl" id="ENSORLP00015002216.1"/>
    </source>
</evidence>
<dbReference type="PROSITE" id="PS00154">
    <property type="entry name" value="ATPASE_E1_E2"/>
    <property type="match status" value="1"/>
</dbReference>
<feature type="binding site" evidence="14">
    <location>
        <position position="827"/>
    </location>
    <ligand>
        <name>ATP</name>
        <dbReference type="ChEBI" id="CHEBI:30616"/>
    </ligand>
</feature>
<evidence type="ECO:0000256" key="11">
    <source>
        <dbReference type="ARBA" id="ARBA00023136"/>
    </source>
</evidence>
<feature type="binding site" evidence="14">
    <location>
        <position position="829"/>
    </location>
    <ligand>
        <name>ATP</name>
        <dbReference type="ChEBI" id="CHEBI:30616"/>
    </ligand>
</feature>
<accession>A0A3P9H366</accession>
<evidence type="ECO:0000256" key="14">
    <source>
        <dbReference type="PIRSR" id="PIRSR606539-2"/>
    </source>
</evidence>
<feature type="region of interest" description="Disordered" evidence="17">
    <location>
        <begin position="458"/>
        <end position="491"/>
    </location>
</feature>
<dbReference type="Gene3D" id="1.20.1110.10">
    <property type="entry name" value="Calcium-transporting ATPase, transmembrane domain"/>
    <property type="match status" value="1"/>
</dbReference>
<feature type="binding site" evidence="14">
    <location>
        <position position="828"/>
    </location>
    <ligand>
        <name>ATP</name>
        <dbReference type="ChEBI" id="CHEBI:30616"/>
    </ligand>
</feature>
<feature type="binding site" evidence="14">
    <location>
        <position position="413"/>
    </location>
    <ligand>
        <name>ATP</name>
        <dbReference type="ChEBI" id="CHEBI:30616"/>
    </ligand>
</feature>
<feature type="active site" description="4-aspartylphosphate intermediate" evidence="13">
    <location>
        <position position="413"/>
    </location>
</feature>
<dbReference type="InterPro" id="IPR036412">
    <property type="entry name" value="HAD-like_sf"/>
</dbReference>
<feature type="binding site" evidence="15">
    <location>
        <position position="953"/>
    </location>
    <ligand>
        <name>Mg(2+)</name>
        <dbReference type="ChEBI" id="CHEBI:18420"/>
    </ligand>
</feature>
<sequence length="1293" mass="145847">MTWRSPLALLRDAVLSQKAREKELRSLVSNLPFEGLGKSKQPNRFFKPNAIKTNKYTPLFFIPMNLYEQFHRLANVYFVGLAILNFIPVVNAFQPEVALIPICVIMFLTALKDGWEDFRRYQSDKKLNNIPCLIYSRTAKHYIERRWKDVRVGDFVKVVCNETVPADLLLLHTSDPNNVCHIETSNLDGETNLKQRNALPGLCTSNDVFEPESFNCTVVCEKPNNNLNHFKCFVEKPDKEKTGAGIESLLLRGCTVRNTEHAIGFVVYAGHETKSMLNNNGPRYKRSKLERRLNVDVFFCVLLLFIMCLIGSLGHYLWLKNLSDVPSFLVSDSKGHLDSPSLSSFYMFFTMIILLQILIPISLYVSVELVKIGQIFFILTDVDLYDEETDSRVQCRSLNITEDLGQIEYIFSDKTGTLTENKMVFRRCSIMGKDYPHKENANRLALLEETESEENVIFSQSSLSSQASRYDEDSSPVDTDPHGSRHRSKMAVNRQSSMAFSSPLETQVIPDEKLLQQISRSERSSSGISDPYMDFFLALAICNSVVVSMATTQRQRVSSPSHSHKTNNPLESFSVLAKRTGSFWKVFDSPKQNGSSTSAHKRSDDANGVQPRALDPVTLSARPAAASGDVCYEAESPDEAALVYAAKTYGFTLLARTPNSVTVRVPSGEELVFELLDTLAFDSNRKRMSVLVRHPITGEYVLYTKGADYAIMELLGTPYAEHLSGQQKKIAADTQYHLDCYAKDGLRTLCITKKIVSSREYQSWLADRKRALAAIDGREELMMASAVQLETELTLLGATGIEDRLQESVPDTITALREAGIKVWVLTGDKPETALKIGYACRLLEEGDLVINMSCKNKVTCVSILDCTLEEVRRYHEDPRNVDTTQKISLMIDGDTLAIALSPDLQDRFLDLAKRCRSVLCCRVTPLQKSRVVKLVRDKLKVMTLAVGDGANDVNMIQVADVGIGISGQEGMQAVMASDFAITRFKHLKKLLLVHGHWCYTRLANMVIYFFYKNAAYVNLLFWYQFYCGFSGTAMIDYWLMIFFNLFFTSTPPIMFGIMDKDVSAEMLMGVPELYRTGQGSGEYNFRTFWISMLDAFYQSLVCFFVPYLAYQGSDVDIFTFGTPLNTSSLFIILLHLGIEIKSWTVVHWIIMLGSVALYFIVTLAYSAICVTCNPPSNPYWILQNQMADPMFYLICIISTVVALLPRYTFYVLKNSIAPSPLIQAKHLDRMEPSVRDMWMKEWRSLRGGTEVKESRLSTPPSPTLETSVDFYPGFGDAASFVGEELSLNVITD</sequence>
<dbReference type="InterPro" id="IPR018303">
    <property type="entry name" value="ATPase_P-typ_P_site"/>
</dbReference>
<organism evidence="20 21">
    <name type="scientific">Oryzias latipes</name>
    <name type="common">Japanese rice fish</name>
    <name type="synonym">Japanese killifish</name>
    <dbReference type="NCBI Taxonomy" id="8090"/>
    <lineage>
        <taxon>Eukaryota</taxon>
        <taxon>Metazoa</taxon>
        <taxon>Chordata</taxon>
        <taxon>Craniata</taxon>
        <taxon>Vertebrata</taxon>
        <taxon>Euteleostomi</taxon>
        <taxon>Actinopterygii</taxon>
        <taxon>Neopterygii</taxon>
        <taxon>Teleostei</taxon>
        <taxon>Neoteleostei</taxon>
        <taxon>Acanthomorphata</taxon>
        <taxon>Ovalentaria</taxon>
        <taxon>Atherinomorphae</taxon>
        <taxon>Beloniformes</taxon>
        <taxon>Adrianichthyidae</taxon>
        <taxon>Oryziinae</taxon>
        <taxon>Oryzias</taxon>
    </lineage>
</organism>
<dbReference type="FunFam" id="3.40.50.1000:FF:000130">
    <property type="entry name" value="Phospholipid-transporting ATPase"/>
    <property type="match status" value="1"/>
</dbReference>
<reference evidence="20 21" key="2">
    <citation type="submission" date="2017-04" db="EMBL/GenBank/DDBJ databases">
        <title>CpG methylation of centromeres and impact of large insertions on vertebrate speciation.</title>
        <authorList>
            <person name="Ichikawa K."/>
            <person name="Yoshimura J."/>
            <person name="Morishita S."/>
        </authorList>
    </citation>
    <scope>NUCLEOTIDE SEQUENCE</scope>
    <source>
        <strain evidence="20 21">HSOK</strain>
    </source>
</reference>
<keyword evidence="5 15" id="KW-0479">Metal-binding</keyword>
<dbReference type="NCBIfam" id="TIGR01652">
    <property type="entry name" value="ATPase-Plipid"/>
    <property type="match status" value="2"/>
</dbReference>
<evidence type="ECO:0000256" key="2">
    <source>
        <dbReference type="ARBA" id="ARBA00004141"/>
    </source>
</evidence>
<feature type="transmembrane region" description="Helical" evidence="16">
    <location>
        <begin position="97"/>
        <end position="115"/>
    </location>
</feature>
<dbReference type="InterPro" id="IPR023214">
    <property type="entry name" value="HAD_sf"/>
</dbReference>
<feature type="binding site" evidence="15">
    <location>
        <position position="415"/>
    </location>
    <ligand>
        <name>Mg(2+)</name>
        <dbReference type="ChEBI" id="CHEBI:18420"/>
    </ligand>
</feature>
<feature type="binding site" evidence="14">
    <location>
        <position position="953"/>
    </location>
    <ligand>
        <name>ATP</name>
        <dbReference type="ChEBI" id="CHEBI:30616"/>
    </ligand>
</feature>
<feature type="region of interest" description="Disordered" evidence="17">
    <location>
        <begin position="587"/>
        <end position="611"/>
    </location>
</feature>
<feature type="binding site" evidence="15">
    <location>
        <position position="413"/>
    </location>
    <ligand>
        <name>Mg(2+)</name>
        <dbReference type="ChEBI" id="CHEBI:18420"/>
    </ligand>
</feature>
<dbReference type="InterPro" id="IPR032631">
    <property type="entry name" value="P-type_ATPase_N"/>
</dbReference>
<dbReference type="EC" id="7.6.2.1" evidence="16"/>
<dbReference type="GO" id="GO:0015914">
    <property type="term" value="P:phospholipid transport"/>
    <property type="evidence" value="ECO:0007669"/>
    <property type="project" value="InterPro"/>
</dbReference>
<dbReference type="SUPFAM" id="SSF81665">
    <property type="entry name" value="Calcium ATPase, transmembrane domain M"/>
    <property type="match status" value="1"/>
</dbReference>
<dbReference type="CDD" id="cd02073">
    <property type="entry name" value="P-type_ATPase_APLT_Dnf-like"/>
    <property type="match status" value="1"/>
</dbReference>
<dbReference type="InterPro" id="IPR006539">
    <property type="entry name" value="P-type_ATPase_IV"/>
</dbReference>
<dbReference type="InterPro" id="IPR044492">
    <property type="entry name" value="P_typ_ATPase_HD_dom"/>
</dbReference>
<feature type="transmembrane region" description="Helical" evidence="16">
    <location>
        <begin position="1191"/>
        <end position="1213"/>
    </location>
</feature>
<feature type="domain" description="P-type ATPase N-terminal" evidence="18">
    <location>
        <begin position="43"/>
        <end position="97"/>
    </location>
</feature>
<dbReference type="Pfam" id="PF16212">
    <property type="entry name" value="PhoLip_ATPase_C"/>
    <property type="match status" value="1"/>
</dbReference>